<keyword evidence="1" id="KW-0328">Glycosyltransferase</keyword>
<organism evidence="3 4">
    <name type="scientific">Saccharopolyspora rosea</name>
    <dbReference type="NCBI Taxonomy" id="524884"/>
    <lineage>
        <taxon>Bacteria</taxon>
        <taxon>Bacillati</taxon>
        <taxon>Actinomycetota</taxon>
        <taxon>Actinomycetes</taxon>
        <taxon>Pseudonocardiales</taxon>
        <taxon>Pseudonocardiaceae</taxon>
        <taxon>Saccharopolyspora</taxon>
    </lineage>
</organism>
<reference evidence="4" key="1">
    <citation type="journal article" date="2019" name="Int. J. Syst. Evol. Microbiol.">
        <title>The Global Catalogue of Microorganisms (GCM) 10K type strain sequencing project: providing services to taxonomists for standard genome sequencing and annotation.</title>
        <authorList>
            <consortium name="The Broad Institute Genomics Platform"/>
            <consortium name="The Broad Institute Genome Sequencing Center for Infectious Disease"/>
            <person name="Wu L."/>
            <person name="Ma J."/>
        </authorList>
    </citation>
    <scope>NUCLEOTIDE SEQUENCE [LARGE SCALE GENOMIC DNA]</scope>
    <source>
        <strain evidence="4">CCUG 56401</strain>
    </source>
</reference>
<evidence type="ECO:0000313" key="4">
    <source>
        <dbReference type="Proteomes" id="UP001597018"/>
    </source>
</evidence>
<dbReference type="InterPro" id="IPR035902">
    <property type="entry name" value="Nuc_phospho_transferase"/>
</dbReference>
<dbReference type="RefSeq" id="WP_263251257.1">
    <property type="nucleotide sequence ID" value="NZ_CP102826.1"/>
</dbReference>
<keyword evidence="2" id="KW-0808">Transferase</keyword>
<comment type="caution">
    <text evidence="3">The sequence shown here is derived from an EMBL/GenBank/DDBJ whole genome shotgun (WGS) entry which is preliminary data.</text>
</comment>
<protein>
    <submittedName>
        <fullName evidence="3">Uncharacterized protein</fullName>
    </submittedName>
</protein>
<dbReference type="EMBL" id="JBHTIW010000002">
    <property type="protein sequence ID" value="MFD0919359.1"/>
    <property type="molecule type" value="Genomic_DNA"/>
</dbReference>
<evidence type="ECO:0000256" key="2">
    <source>
        <dbReference type="ARBA" id="ARBA00022679"/>
    </source>
</evidence>
<sequence length="137" mass="14750">MTTGFAVATEINTDEIMDESGTAGTTYMATVHGGRVEESRRVQPPPDERWKRAVAHRAHHTANAHAVVDALSPNGHPARVGLAEHNAALVLTAAHDGQLTLTDALARVREARRSGRAQRLLARLQSRKDTARSCTAS</sequence>
<dbReference type="Gene3D" id="3.40.1030.10">
    <property type="entry name" value="Nucleoside phosphorylase/phosphoribosyltransferase catalytic domain"/>
    <property type="match status" value="1"/>
</dbReference>
<dbReference type="SUPFAM" id="SSF52418">
    <property type="entry name" value="Nucleoside phosphorylase/phosphoribosyltransferase catalytic domain"/>
    <property type="match status" value="1"/>
</dbReference>
<evidence type="ECO:0000256" key="1">
    <source>
        <dbReference type="ARBA" id="ARBA00022676"/>
    </source>
</evidence>
<proteinExistence type="predicted"/>
<keyword evidence="4" id="KW-1185">Reference proteome</keyword>
<dbReference type="Proteomes" id="UP001597018">
    <property type="component" value="Unassembled WGS sequence"/>
</dbReference>
<evidence type="ECO:0000313" key="3">
    <source>
        <dbReference type="EMBL" id="MFD0919359.1"/>
    </source>
</evidence>
<accession>A0ABW3FLH7</accession>
<name>A0ABW3FLH7_9PSEU</name>
<gene>
    <name evidence="3" type="ORF">ACFQ16_06370</name>
</gene>